<proteinExistence type="predicted"/>
<name>A0A919YT23_9BACL</name>
<dbReference type="AlphaFoldDB" id="A0A919YT23"/>
<dbReference type="PANTHER" id="PTHR42939:SF1">
    <property type="entry name" value="ABC TRANSPORTER ATP-BINDING PROTEIN ALBC-RELATED"/>
    <property type="match status" value="1"/>
</dbReference>
<sequence>MNRDSLITLKKISKRYGSREVLSNISLSLRQGECIMIRGSNGSGKSTLLKIVAGLIPFTAGERQLAHAKLVIGYAPDHLARLRMTSTEYLTHMGRLSRMPKEQLQTRIEQLHAFFNLEQSKSLKMTHFSKGMLQKVNLMQATLHDPELLVLDEPLSGLDKESVQHLLSSLQQIKAAGTSILAAVHDTLLASELGGTTFWIKQGRLENSNMQAAALHSSQLSSVAAAQKSVEKGAVFELLLELSEQQLQHLTHLFPEVVWSKERHGLMTAIVLQKDYYSLMSEMVQQKIEMISLQRKEVAK</sequence>
<dbReference type="InterPro" id="IPR027417">
    <property type="entry name" value="P-loop_NTPase"/>
</dbReference>
<evidence type="ECO:0000256" key="3">
    <source>
        <dbReference type="ARBA" id="ARBA00022840"/>
    </source>
</evidence>
<dbReference type="RefSeq" id="WP_213519856.1">
    <property type="nucleotide sequence ID" value="NZ_BOSE01000013.1"/>
</dbReference>
<dbReference type="EMBL" id="BOSE01000013">
    <property type="protein sequence ID" value="GIP19200.1"/>
    <property type="molecule type" value="Genomic_DNA"/>
</dbReference>
<dbReference type="InterPro" id="IPR051782">
    <property type="entry name" value="ABC_Transporter_VariousFunc"/>
</dbReference>
<keyword evidence="6" id="KW-1185">Reference proteome</keyword>
<dbReference type="GO" id="GO:0005524">
    <property type="term" value="F:ATP binding"/>
    <property type="evidence" value="ECO:0007669"/>
    <property type="project" value="UniProtKB-KW"/>
</dbReference>
<dbReference type="SMART" id="SM00382">
    <property type="entry name" value="AAA"/>
    <property type="match status" value="1"/>
</dbReference>
<reference evidence="5" key="1">
    <citation type="submission" date="2021-03" db="EMBL/GenBank/DDBJ databases">
        <title>Antimicrobial resistance genes in bacteria isolated from Japanese honey, and their potential for conferring macrolide and lincosamide resistance in the American foulbrood pathogen Paenibacillus larvae.</title>
        <authorList>
            <person name="Okamoto M."/>
            <person name="Kumagai M."/>
            <person name="Kanamori H."/>
            <person name="Takamatsu D."/>
        </authorList>
    </citation>
    <scope>NUCLEOTIDE SEQUENCE</scope>
    <source>
        <strain evidence="5">J40TS1</strain>
    </source>
</reference>
<protein>
    <recommendedName>
        <fullName evidence="4">ABC transporter domain-containing protein</fullName>
    </recommendedName>
</protein>
<accession>A0A919YT23</accession>
<dbReference type="Gene3D" id="3.40.50.300">
    <property type="entry name" value="P-loop containing nucleotide triphosphate hydrolases"/>
    <property type="match status" value="1"/>
</dbReference>
<evidence type="ECO:0000313" key="5">
    <source>
        <dbReference type="EMBL" id="GIP19200.1"/>
    </source>
</evidence>
<dbReference type="PROSITE" id="PS50893">
    <property type="entry name" value="ABC_TRANSPORTER_2"/>
    <property type="match status" value="1"/>
</dbReference>
<dbReference type="InterPro" id="IPR003439">
    <property type="entry name" value="ABC_transporter-like_ATP-bd"/>
</dbReference>
<dbReference type="CDD" id="cd03230">
    <property type="entry name" value="ABC_DR_subfamily_A"/>
    <property type="match status" value="1"/>
</dbReference>
<feature type="domain" description="ABC transporter" evidence="4">
    <location>
        <begin position="7"/>
        <end position="227"/>
    </location>
</feature>
<keyword evidence="2" id="KW-0547">Nucleotide-binding</keyword>
<organism evidence="5 6">
    <name type="scientific">Paenibacillus montaniterrae</name>
    <dbReference type="NCBI Taxonomy" id="429341"/>
    <lineage>
        <taxon>Bacteria</taxon>
        <taxon>Bacillati</taxon>
        <taxon>Bacillota</taxon>
        <taxon>Bacilli</taxon>
        <taxon>Bacillales</taxon>
        <taxon>Paenibacillaceae</taxon>
        <taxon>Paenibacillus</taxon>
    </lineage>
</organism>
<dbReference type="SUPFAM" id="SSF52540">
    <property type="entry name" value="P-loop containing nucleoside triphosphate hydrolases"/>
    <property type="match status" value="1"/>
</dbReference>
<gene>
    <name evidence="5" type="ORF">J40TS1_48420</name>
</gene>
<evidence type="ECO:0000259" key="4">
    <source>
        <dbReference type="PROSITE" id="PS50893"/>
    </source>
</evidence>
<evidence type="ECO:0000256" key="2">
    <source>
        <dbReference type="ARBA" id="ARBA00022741"/>
    </source>
</evidence>
<evidence type="ECO:0000313" key="6">
    <source>
        <dbReference type="Proteomes" id="UP000683139"/>
    </source>
</evidence>
<dbReference type="GO" id="GO:0016887">
    <property type="term" value="F:ATP hydrolysis activity"/>
    <property type="evidence" value="ECO:0007669"/>
    <property type="project" value="InterPro"/>
</dbReference>
<dbReference type="InterPro" id="IPR003593">
    <property type="entry name" value="AAA+_ATPase"/>
</dbReference>
<dbReference type="Pfam" id="PF00005">
    <property type="entry name" value="ABC_tran"/>
    <property type="match status" value="1"/>
</dbReference>
<dbReference type="Proteomes" id="UP000683139">
    <property type="component" value="Unassembled WGS sequence"/>
</dbReference>
<keyword evidence="3" id="KW-0067">ATP-binding</keyword>
<keyword evidence="1" id="KW-0813">Transport</keyword>
<comment type="caution">
    <text evidence="5">The sequence shown here is derived from an EMBL/GenBank/DDBJ whole genome shotgun (WGS) entry which is preliminary data.</text>
</comment>
<dbReference type="PANTHER" id="PTHR42939">
    <property type="entry name" value="ABC TRANSPORTER ATP-BINDING PROTEIN ALBC-RELATED"/>
    <property type="match status" value="1"/>
</dbReference>
<evidence type="ECO:0000256" key="1">
    <source>
        <dbReference type="ARBA" id="ARBA00022448"/>
    </source>
</evidence>